<keyword evidence="1" id="KW-0812">Transmembrane</keyword>
<organism evidence="3">
    <name type="scientific">Sesamum latifolium</name>
    <dbReference type="NCBI Taxonomy" id="2727402"/>
    <lineage>
        <taxon>Eukaryota</taxon>
        <taxon>Viridiplantae</taxon>
        <taxon>Streptophyta</taxon>
        <taxon>Embryophyta</taxon>
        <taxon>Tracheophyta</taxon>
        <taxon>Spermatophyta</taxon>
        <taxon>Magnoliopsida</taxon>
        <taxon>eudicotyledons</taxon>
        <taxon>Gunneridae</taxon>
        <taxon>Pentapetalae</taxon>
        <taxon>asterids</taxon>
        <taxon>lamiids</taxon>
        <taxon>Lamiales</taxon>
        <taxon>Pedaliaceae</taxon>
        <taxon>Sesamum</taxon>
    </lineage>
</organism>
<reference evidence="3" key="2">
    <citation type="journal article" date="2024" name="Plant">
        <title>Genomic evolution and insights into agronomic trait innovations of Sesamum species.</title>
        <authorList>
            <person name="Miao H."/>
            <person name="Wang L."/>
            <person name="Qu L."/>
            <person name="Liu H."/>
            <person name="Sun Y."/>
            <person name="Le M."/>
            <person name="Wang Q."/>
            <person name="Wei S."/>
            <person name="Zheng Y."/>
            <person name="Lin W."/>
            <person name="Duan Y."/>
            <person name="Cao H."/>
            <person name="Xiong S."/>
            <person name="Wang X."/>
            <person name="Wei L."/>
            <person name="Li C."/>
            <person name="Ma Q."/>
            <person name="Ju M."/>
            <person name="Zhao R."/>
            <person name="Li G."/>
            <person name="Mu C."/>
            <person name="Tian Q."/>
            <person name="Mei H."/>
            <person name="Zhang T."/>
            <person name="Gao T."/>
            <person name="Zhang H."/>
        </authorList>
    </citation>
    <scope>NUCLEOTIDE SEQUENCE</scope>
    <source>
        <strain evidence="3">KEN1</strain>
    </source>
</reference>
<accession>A0AAW2TAR1</accession>
<dbReference type="AlphaFoldDB" id="A0AAW2TAR1"/>
<evidence type="ECO:0000259" key="2">
    <source>
        <dbReference type="SMART" id="SM00672"/>
    </source>
</evidence>
<dbReference type="Pfam" id="PF05686">
    <property type="entry name" value="Glyco_transf_90"/>
    <property type="match status" value="1"/>
</dbReference>
<dbReference type="PANTHER" id="PTHR12203">
    <property type="entry name" value="KDEL LYS-ASP-GLU-LEU CONTAINING - RELATED"/>
    <property type="match status" value="1"/>
</dbReference>
<sequence length="507" mass="59438">MQGSYRRLAESFRHQYNWNKPRTRCTFAFFTCLLVVGAYFSNSILDISVSVNKELPTRVIEIPLDCSFTNQTKTCPGNYYPSALPTIRPRSSSIPPSCPHYFHWINEDLRPWKDTGITEEMVVRANRTANFRLVILNGRAYLETYVKSFQTRDVFTLWGILQLLRRYPGKVPDLDLMFDCVDWPVIKSSDYQGPNALKPPPLFRYCGNNQTFDIAFPDWSFWGWPETNIKPWEQLMGDLKEANKNLRWMDREPYAFWKGNPKVAEKRVDLLKCNVSEKQDWNARVYKQDWDKEIEEGFKESDLAKQCTHRYKIYIEGSAWSVSEKYILACDSVTLLVTPDYYDFFTRSLVPMQHYWPIKAEDKCRSIKFAVDWGNNHKQKAQELGTAASSFVQNDLNMDFVYDYMFHLLSEYSKLLTYNPKIPPKAVELCSEAMACHAQGLEKTFMLDSMVKSPKESSPCLMPPPLEPSALKQFIERKQSSIRQVELGEQKYWDWEEFQDQQRENVL</sequence>
<gene>
    <name evidence="3" type="ORF">Slati_4105000</name>
</gene>
<dbReference type="SMART" id="SM00672">
    <property type="entry name" value="CAP10"/>
    <property type="match status" value="1"/>
</dbReference>
<evidence type="ECO:0000256" key="1">
    <source>
        <dbReference type="SAM" id="Phobius"/>
    </source>
</evidence>
<dbReference type="PANTHER" id="PTHR12203:SF99">
    <property type="entry name" value="OS04G0534100 PROTEIN"/>
    <property type="match status" value="1"/>
</dbReference>
<protein>
    <submittedName>
        <fullName evidence="3">O-glucosyltransferase rumi</fullName>
    </submittedName>
</protein>
<keyword evidence="1" id="KW-1133">Transmembrane helix</keyword>
<reference evidence="3" key="1">
    <citation type="submission" date="2020-06" db="EMBL/GenBank/DDBJ databases">
        <authorList>
            <person name="Li T."/>
            <person name="Hu X."/>
            <person name="Zhang T."/>
            <person name="Song X."/>
            <person name="Zhang H."/>
            <person name="Dai N."/>
            <person name="Sheng W."/>
            <person name="Hou X."/>
            <person name="Wei L."/>
        </authorList>
    </citation>
    <scope>NUCLEOTIDE SEQUENCE</scope>
    <source>
        <strain evidence="3">KEN1</strain>
        <tissue evidence="3">Leaf</tissue>
    </source>
</reference>
<name>A0AAW2TAR1_9LAMI</name>
<keyword evidence="1" id="KW-0472">Membrane</keyword>
<dbReference type="EMBL" id="JACGWN010000015">
    <property type="protein sequence ID" value="KAL0400751.1"/>
    <property type="molecule type" value="Genomic_DNA"/>
</dbReference>
<comment type="caution">
    <text evidence="3">The sequence shown here is derived from an EMBL/GenBank/DDBJ whole genome shotgun (WGS) entry which is preliminary data.</text>
</comment>
<dbReference type="InterPro" id="IPR051091">
    <property type="entry name" value="O-Glucosyltr/Glycosyltrsf_90"/>
</dbReference>
<dbReference type="InterPro" id="IPR006598">
    <property type="entry name" value="CAP10"/>
</dbReference>
<feature type="transmembrane region" description="Helical" evidence="1">
    <location>
        <begin position="21"/>
        <end position="40"/>
    </location>
</feature>
<evidence type="ECO:0000313" key="3">
    <source>
        <dbReference type="EMBL" id="KAL0400751.1"/>
    </source>
</evidence>
<proteinExistence type="predicted"/>
<feature type="domain" description="Glycosyl transferase CAP10" evidence="2">
    <location>
        <begin position="170"/>
        <end position="419"/>
    </location>
</feature>